<dbReference type="EMBL" id="CM056798">
    <property type="protein sequence ID" value="KAJ8711793.1"/>
    <property type="molecule type" value="Genomic_DNA"/>
</dbReference>
<evidence type="ECO:0000313" key="2">
    <source>
        <dbReference type="Proteomes" id="UP001231649"/>
    </source>
</evidence>
<name>A0ACC2Q9X0_9NEOP</name>
<organism evidence="1 2">
    <name type="scientific">Mythimna loreyi</name>
    <dbReference type="NCBI Taxonomy" id="667449"/>
    <lineage>
        <taxon>Eukaryota</taxon>
        <taxon>Metazoa</taxon>
        <taxon>Ecdysozoa</taxon>
        <taxon>Arthropoda</taxon>
        <taxon>Hexapoda</taxon>
        <taxon>Insecta</taxon>
        <taxon>Pterygota</taxon>
        <taxon>Neoptera</taxon>
        <taxon>Endopterygota</taxon>
        <taxon>Lepidoptera</taxon>
        <taxon>Glossata</taxon>
        <taxon>Ditrysia</taxon>
        <taxon>Noctuoidea</taxon>
        <taxon>Noctuidae</taxon>
        <taxon>Noctuinae</taxon>
        <taxon>Hadenini</taxon>
        <taxon>Mythimna</taxon>
    </lineage>
</organism>
<accession>A0ACC2Q9X0</accession>
<reference evidence="1" key="1">
    <citation type="submission" date="2023-03" db="EMBL/GenBank/DDBJ databases">
        <title>Chromosome-level genomes of two armyworms, Mythimna separata and Mythimna loreyi, provide insights into the biosynthesis and reception of sex pheromones.</title>
        <authorList>
            <person name="Zhao H."/>
        </authorList>
    </citation>
    <scope>NUCLEOTIDE SEQUENCE</scope>
    <source>
        <strain evidence="1">BeijingLab</strain>
    </source>
</reference>
<sequence length="463" mass="53749">MVTLCLMISFLMYVQVDTARILAVFPTPLISHQSAHRSIIHELVIRDHEVVLITPLPEYTREDSPDNLMEIDVSEITKNIWSERYIEDITGKNKYKNEGLKHVLQVATKIVEKQLEIPEVKSFIKNNETFDLLLLESWIRPTLFWTYIYDAPVVSISSLGPLFNDYINFGGLTHPLLYPTSMQHEVCNLNIWQKIVALYEYWNMHSMYDSLEKEEDAIAKRLFGDVPPLRKQMEKIEMLLLNIHPVWEGVRPVPRSVVHLGATHLQGWKKKTEMTEELLQYLDSCNYGLVYVSLGTNIRPWMLPEQTHRKFVSAFSKMSFNVLWKWDADISDLPYNVKIGRWFPQAELLKHPNVRLFITQCGQQSIDEAIAAAVPVLGLPLAADQWRNAEQVKRHKIGTAIDLQDVDDEEFKNIIEHTMRNESYRINIHHLRTVIFDTPAPAPVRAVDAIDQLDWRLENSIKT</sequence>
<dbReference type="Proteomes" id="UP001231649">
    <property type="component" value="Chromosome 22"/>
</dbReference>
<proteinExistence type="predicted"/>
<comment type="caution">
    <text evidence="1">The sequence shown here is derived from an EMBL/GenBank/DDBJ whole genome shotgun (WGS) entry which is preliminary data.</text>
</comment>
<protein>
    <submittedName>
        <fullName evidence="1">Uncharacterized protein</fullName>
    </submittedName>
</protein>
<evidence type="ECO:0000313" key="1">
    <source>
        <dbReference type="EMBL" id="KAJ8711793.1"/>
    </source>
</evidence>
<gene>
    <name evidence="1" type="ORF">PYW08_008747</name>
</gene>
<keyword evidence="2" id="KW-1185">Reference proteome</keyword>